<name>A0A3B0SKB1_9ZZZZ</name>
<protein>
    <recommendedName>
        <fullName evidence="3">Orotidine 5'-phosphate decarboxylase</fullName>
        <ecNumber evidence="2">4.1.1.23</ecNumber>
    </recommendedName>
    <alternativeName>
        <fullName evidence="7">OMP decarboxylase</fullName>
    </alternativeName>
</protein>
<dbReference type="HAMAP" id="MF_01200_B">
    <property type="entry name" value="OMPdecase_type1_B"/>
    <property type="match status" value="1"/>
</dbReference>
<dbReference type="Gene3D" id="3.20.20.70">
    <property type="entry name" value="Aldolase class I"/>
    <property type="match status" value="1"/>
</dbReference>
<dbReference type="InterPro" id="IPR014732">
    <property type="entry name" value="OMPdecase"/>
</dbReference>
<keyword evidence="6 9" id="KW-0456">Lyase</keyword>
<evidence type="ECO:0000256" key="4">
    <source>
        <dbReference type="ARBA" id="ARBA00022793"/>
    </source>
</evidence>
<dbReference type="AlphaFoldDB" id="A0A3B0SKB1"/>
<reference evidence="9" key="1">
    <citation type="submission" date="2018-06" db="EMBL/GenBank/DDBJ databases">
        <authorList>
            <person name="Zhirakovskaya E."/>
        </authorList>
    </citation>
    <scope>NUCLEOTIDE SEQUENCE</scope>
</reference>
<dbReference type="SMART" id="SM00934">
    <property type="entry name" value="OMPdecase"/>
    <property type="match status" value="1"/>
</dbReference>
<dbReference type="PROSITE" id="PS00156">
    <property type="entry name" value="OMPDECASE"/>
    <property type="match status" value="1"/>
</dbReference>
<dbReference type="UniPathway" id="UPA00070">
    <property type="reaction ID" value="UER00120"/>
</dbReference>
<evidence type="ECO:0000256" key="2">
    <source>
        <dbReference type="ARBA" id="ARBA00012321"/>
    </source>
</evidence>
<evidence type="ECO:0000256" key="3">
    <source>
        <dbReference type="ARBA" id="ARBA00021923"/>
    </source>
</evidence>
<dbReference type="NCBIfam" id="TIGR01740">
    <property type="entry name" value="pyrF"/>
    <property type="match status" value="1"/>
</dbReference>
<dbReference type="InterPro" id="IPR047596">
    <property type="entry name" value="OMPdecase_bac"/>
</dbReference>
<evidence type="ECO:0000313" key="9">
    <source>
        <dbReference type="EMBL" id="VAW06681.1"/>
    </source>
</evidence>
<feature type="domain" description="Orotidine 5'-phosphate decarboxylase" evidence="8">
    <location>
        <begin position="9"/>
        <end position="234"/>
    </location>
</feature>
<dbReference type="GO" id="GO:0005829">
    <property type="term" value="C:cytosol"/>
    <property type="evidence" value="ECO:0007669"/>
    <property type="project" value="TreeGrafter"/>
</dbReference>
<keyword evidence="5" id="KW-0665">Pyrimidine biosynthesis</keyword>
<dbReference type="NCBIfam" id="NF001273">
    <property type="entry name" value="PRK00230.1"/>
    <property type="match status" value="1"/>
</dbReference>
<dbReference type="GO" id="GO:0006207">
    <property type="term" value="P:'de novo' pyrimidine nucleobase biosynthetic process"/>
    <property type="evidence" value="ECO:0007669"/>
    <property type="project" value="InterPro"/>
</dbReference>
<accession>A0A3B0SKB1</accession>
<dbReference type="GO" id="GO:0004590">
    <property type="term" value="F:orotidine-5'-phosphate decarboxylase activity"/>
    <property type="evidence" value="ECO:0007669"/>
    <property type="project" value="UniProtKB-EC"/>
</dbReference>
<sequence>MNPLKPHERILCALDTTDPHLAFGLAGKLRKYVGGIKLGLEFFGAQGPAGFNHVAKSGLPVFLDLKLHDIPNTVAKTIDALMPLQPTIMTVHTAGGPAMMRAAAMAATRAAENVGCRRPVIVGVTILTSMDEKDLQAVGLSTPIRDQVVRMARLAKENHLDGVVCSPFEITAIREACGPDFKLVVPGIRTAGSEMSDQKRVMTPQEAVTRGADYIVIGRSITGADDPVRAAQDIARELNEAEPGR</sequence>
<dbReference type="GO" id="GO:0044205">
    <property type="term" value="P:'de novo' UMP biosynthetic process"/>
    <property type="evidence" value="ECO:0007669"/>
    <property type="project" value="UniProtKB-UniPathway"/>
</dbReference>
<dbReference type="InterPro" id="IPR001754">
    <property type="entry name" value="OMPdeCOase_dom"/>
</dbReference>
<keyword evidence="4" id="KW-0210">Decarboxylase</keyword>
<dbReference type="PANTHER" id="PTHR32119:SF2">
    <property type="entry name" value="OROTIDINE 5'-PHOSPHATE DECARBOXYLASE"/>
    <property type="match status" value="1"/>
</dbReference>
<evidence type="ECO:0000256" key="6">
    <source>
        <dbReference type="ARBA" id="ARBA00023239"/>
    </source>
</evidence>
<dbReference type="EC" id="4.1.1.23" evidence="2"/>
<evidence type="ECO:0000259" key="8">
    <source>
        <dbReference type="SMART" id="SM00934"/>
    </source>
</evidence>
<dbReference type="InterPro" id="IPR018089">
    <property type="entry name" value="OMPdecase_AS"/>
</dbReference>
<dbReference type="InterPro" id="IPR011060">
    <property type="entry name" value="RibuloseP-bd_barrel"/>
</dbReference>
<dbReference type="SUPFAM" id="SSF51366">
    <property type="entry name" value="Ribulose-phoshate binding barrel"/>
    <property type="match status" value="1"/>
</dbReference>
<dbReference type="EMBL" id="UOEJ01000250">
    <property type="protein sequence ID" value="VAW06681.1"/>
    <property type="molecule type" value="Genomic_DNA"/>
</dbReference>
<dbReference type="InterPro" id="IPR013785">
    <property type="entry name" value="Aldolase_TIM"/>
</dbReference>
<gene>
    <name evidence="9" type="ORF">MNBD_ALPHA01-2427</name>
</gene>
<evidence type="ECO:0000256" key="1">
    <source>
        <dbReference type="ARBA" id="ARBA00004861"/>
    </source>
</evidence>
<evidence type="ECO:0000256" key="5">
    <source>
        <dbReference type="ARBA" id="ARBA00022975"/>
    </source>
</evidence>
<comment type="pathway">
    <text evidence="1">Pyrimidine metabolism; UMP biosynthesis via de novo pathway; UMP from orotate: step 2/2.</text>
</comment>
<dbReference type="Pfam" id="PF00215">
    <property type="entry name" value="OMPdecase"/>
    <property type="match status" value="1"/>
</dbReference>
<organism evidence="9">
    <name type="scientific">hydrothermal vent metagenome</name>
    <dbReference type="NCBI Taxonomy" id="652676"/>
    <lineage>
        <taxon>unclassified sequences</taxon>
        <taxon>metagenomes</taxon>
        <taxon>ecological metagenomes</taxon>
    </lineage>
</organism>
<dbReference type="CDD" id="cd04725">
    <property type="entry name" value="OMP_decarboxylase_like"/>
    <property type="match status" value="1"/>
</dbReference>
<evidence type="ECO:0000256" key="7">
    <source>
        <dbReference type="ARBA" id="ARBA00033428"/>
    </source>
</evidence>
<proteinExistence type="inferred from homology"/>
<dbReference type="PANTHER" id="PTHR32119">
    <property type="entry name" value="OROTIDINE 5'-PHOSPHATE DECARBOXYLASE"/>
    <property type="match status" value="1"/>
</dbReference>